<keyword evidence="3" id="KW-1185">Reference proteome</keyword>
<reference evidence="2 3" key="1">
    <citation type="submission" date="2017-07" db="EMBL/GenBank/DDBJ databases">
        <title>Draft Genome Sequences of Select Purple Nonsulfur Bacteria.</title>
        <authorList>
            <person name="Lasarre B."/>
            <person name="Mckinlay J.B."/>
        </authorList>
    </citation>
    <scope>NUCLEOTIDE SEQUENCE [LARGE SCALE GENOMIC DNA]</scope>
    <source>
        <strain evidence="2 3">DSM 5909</strain>
    </source>
</reference>
<name>A0A327KVQ5_9BRAD</name>
<feature type="domain" description="Phasin" evidence="1">
    <location>
        <begin position="130"/>
        <end position="220"/>
    </location>
</feature>
<protein>
    <recommendedName>
        <fullName evidence="1">Phasin domain-containing protein</fullName>
    </recommendedName>
</protein>
<sequence length="233" mass="25639">MAHACPVTSHVRYVACPVTTRARSRDVISRISPGETPMLDSQFDTTHEALQHAVRDGAERTDRIVQTSAEVGKRVARAGADIVQRNAETVQHALQSGAEFAAQLTGRSAGHFGRVLGLSSEEAQKTALHSSDALDVVVRSTAALAEAAQSISREWASFTHDRLEQNFNQFEKLWRSRTPQDVVIVHSELLRDNLESVLHYAKRITETSVELGHDAGKQVSDLVQRAQERVRAA</sequence>
<gene>
    <name evidence="2" type="ORF">CH341_20210</name>
</gene>
<dbReference type="InterPro" id="IPR018968">
    <property type="entry name" value="Phasin"/>
</dbReference>
<evidence type="ECO:0000313" key="3">
    <source>
        <dbReference type="Proteomes" id="UP000249130"/>
    </source>
</evidence>
<evidence type="ECO:0000313" key="2">
    <source>
        <dbReference type="EMBL" id="RAI42166.1"/>
    </source>
</evidence>
<dbReference type="OrthoDB" id="8220458at2"/>
<organism evidence="2 3">
    <name type="scientific">Rhodoplanes roseus</name>
    <dbReference type="NCBI Taxonomy" id="29409"/>
    <lineage>
        <taxon>Bacteria</taxon>
        <taxon>Pseudomonadati</taxon>
        <taxon>Pseudomonadota</taxon>
        <taxon>Alphaproteobacteria</taxon>
        <taxon>Hyphomicrobiales</taxon>
        <taxon>Nitrobacteraceae</taxon>
        <taxon>Rhodoplanes</taxon>
    </lineage>
</organism>
<dbReference type="AlphaFoldDB" id="A0A327KVQ5"/>
<dbReference type="EMBL" id="NPEX01000164">
    <property type="protein sequence ID" value="RAI42166.1"/>
    <property type="molecule type" value="Genomic_DNA"/>
</dbReference>
<accession>A0A327KVQ5</accession>
<evidence type="ECO:0000259" key="1">
    <source>
        <dbReference type="Pfam" id="PF09361"/>
    </source>
</evidence>
<dbReference type="Pfam" id="PF09361">
    <property type="entry name" value="Phasin_2"/>
    <property type="match status" value="1"/>
</dbReference>
<dbReference type="Proteomes" id="UP000249130">
    <property type="component" value="Unassembled WGS sequence"/>
</dbReference>
<proteinExistence type="predicted"/>
<comment type="caution">
    <text evidence="2">The sequence shown here is derived from an EMBL/GenBank/DDBJ whole genome shotgun (WGS) entry which is preliminary data.</text>
</comment>